<reference evidence="6" key="1">
    <citation type="submission" date="2016-11" db="EMBL/GenBank/DDBJ databases">
        <authorList>
            <person name="Varghese N."/>
            <person name="Submissions S."/>
        </authorList>
    </citation>
    <scope>NUCLEOTIDE SEQUENCE [LARGE SCALE GENOMIC DNA]</scope>
    <source>
        <strain evidence="6">DSM 19514</strain>
    </source>
</reference>
<dbReference type="InterPro" id="IPR011663">
    <property type="entry name" value="UTRA"/>
</dbReference>
<dbReference type="PANTHER" id="PTHR44846">
    <property type="entry name" value="MANNOSYL-D-GLYCERATE TRANSPORT/METABOLISM SYSTEM REPRESSOR MNGR-RELATED"/>
    <property type="match status" value="1"/>
</dbReference>
<evidence type="ECO:0000313" key="5">
    <source>
        <dbReference type="EMBL" id="SHE29329.1"/>
    </source>
</evidence>
<dbReference type="Pfam" id="PF07702">
    <property type="entry name" value="UTRA"/>
    <property type="match status" value="1"/>
</dbReference>
<accession>A0A1M4SAW5</accession>
<dbReference type="SMART" id="SM00866">
    <property type="entry name" value="UTRA"/>
    <property type="match status" value="1"/>
</dbReference>
<keyword evidence="6" id="KW-1185">Reference proteome</keyword>
<dbReference type="CDD" id="cd07377">
    <property type="entry name" value="WHTH_GntR"/>
    <property type="match status" value="1"/>
</dbReference>
<feature type="domain" description="HTH gntR-type" evidence="4">
    <location>
        <begin position="18"/>
        <end position="88"/>
    </location>
</feature>
<dbReference type="GO" id="GO:0003677">
    <property type="term" value="F:DNA binding"/>
    <property type="evidence" value="ECO:0007669"/>
    <property type="project" value="UniProtKB-KW"/>
</dbReference>
<dbReference type="InterPro" id="IPR000524">
    <property type="entry name" value="Tscrpt_reg_HTH_GntR"/>
</dbReference>
<dbReference type="SMART" id="SM00345">
    <property type="entry name" value="HTH_GNTR"/>
    <property type="match status" value="1"/>
</dbReference>
<sequence>MQDNDIQPTNIESRSRDRRGAEEIALLISDLIASGEIGPDRRIGTERELARRFGVTRNLLRGALSMLEESGTIRREKGRNGGTFLNDKRLERDLSSIVGLPQLLKAQGMVAGTRVIRTALTEADALVANQLAIDIGDYIFEITRIRLGNGLPISLEHMVLPADRFPGLLDKPLGGSLYELLASDYSVKPLEATERIEVRPAEPSESQILSVSTGSPLFYVTRITKDVDGQPFELSHDLFRTDRVLIYVKSFGSN</sequence>
<keyword evidence="1" id="KW-0805">Transcription regulation</keyword>
<dbReference type="InterPro" id="IPR036388">
    <property type="entry name" value="WH-like_DNA-bd_sf"/>
</dbReference>
<dbReference type="InterPro" id="IPR028978">
    <property type="entry name" value="Chorismate_lyase_/UTRA_dom_sf"/>
</dbReference>
<keyword evidence="3" id="KW-0804">Transcription</keyword>
<dbReference type="InterPro" id="IPR036390">
    <property type="entry name" value="WH_DNA-bd_sf"/>
</dbReference>
<evidence type="ECO:0000313" key="6">
    <source>
        <dbReference type="Proteomes" id="UP000184295"/>
    </source>
</evidence>
<dbReference type="PROSITE" id="PS50949">
    <property type="entry name" value="HTH_GNTR"/>
    <property type="match status" value="1"/>
</dbReference>
<evidence type="ECO:0000256" key="2">
    <source>
        <dbReference type="ARBA" id="ARBA00023125"/>
    </source>
</evidence>
<dbReference type="Proteomes" id="UP000184295">
    <property type="component" value="Unassembled WGS sequence"/>
</dbReference>
<dbReference type="AlphaFoldDB" id="A0A1M4SAW5"/>
<dbReference type="PANTHER" id="PTHR44846:SF1">
    <property type="entry name" value="MANNOSYL-D-GLYCERATE TRANSPORT_METABOLISM SYSTEM REPRESSOR MNGR-RELATED"/>
    <property type="match status" value="1"/>
</dbReference>
<dbReference type="PRINTS" id="PR00035">
    <property type="entry name" value="HTHGNTR"/>
</dbReference>
<dbReference type="EMBL" id="FQUL01000002">
    <property type="protein sequence ID" value="SHE29329.1"/>
    <property type="molecule type" value="Genomic_DNA"/>
</dbReference>
<gene>
    <name evidence="5" type="ORF">SAMN02745225_00177</name>
</gene>
<keyword evidence="2" id="KW-0238">DNA-binding</keyword>
<dbReference type="InterPro" id="IPR050679">
    <property type="entry name" value="Bact_HTH_transcr_reg"/>
</dbReference>
<dbReference type="SUPFAM" id="SSF46785">
    <property type="entry name" value="Winged helix' DNA-binding domain"/>
    <property type="match status" value="1"/>
</dbReference>
<evidence type="ECO:0000256" key="3">
    <source>
        <dbReference type="ARBA" id="ARBA00023163"/>
    </source>
</evidence>
<name>A0A1M4SAW5_9ACTN</name>
<dbReference type="Gene3D" id="3.40.1410.10">
    <property type="entry name" value="Chorismate lyase-like"/>
    <property type="match status" value="1"/>
</dbReference>
<dbReference type="OrthoDB" id="8584262at2"/>
<dbReference type="SUPFAM" id="SSF64288">
    <property type="entry name" value="Chorismate lyase-like"/>
    <property type="match status" value="1"/>
</dbReference>
<dbReference type="Gene3D" id="1.10.10.10">
    <property type="entry name" value="Winged helix-like DNA-binding domain superfamily/Winged helix DNA-binding domain"/>
    <property type="match status" value="1"/>
</dbReference>
<organism evidence="5 6">
    <name type="scientific">Ferrithrix thermotolerans DSM 19514</name>
    <dbReference type="NCBI Taxonomy" id="1121881"/>
    <lineage>
        <taxon>Bacteria</taxon>
        <taxon>Bacillati</taxon>
        <taxon>Actinomycetota</taxon>
        <taxon>Acidimicrobiia</taxon>
        <taxon>Acidimicrobiales</taxon>
        <taxon>Acidimicrobiaceae</taxon>
        <taxon>Ferrithrix</taxon>
    </lineage>
</organism>
<dbReference type="STRING" id="1121881.SAMN02745225_00177"/>
<proteinExistence type="predicted"/>
<dbReference type="RefSeq" id="WP_072787834.1">
    <property type="nucleotide sequence ID" value="NZ_FQUL01000002.1"/>
</dbReference>
<evidence type="ECO:0000259" key="4">
    <source>
        <dbReference type="PROSITE" id="PS50949"/>
    </source>
</evidence>
<dbReference type="GO" id="GO:0003700">
    <property type="term" value="F:DNA-binding transcription factor activity"/>
    <property type="evidence" value="ECO:0007669"/>
    <property type="project" value="InterPro"/>
</dbReference>
<dbReference type="Pfam" id="PF00392">
    <property type="entry name" value="GntR"/>
    <property type="match status" value="1"/>
</dbReference>
<protein>
    <submittedName>
        <fullName evidence="5">GntR family transcriptional regulator</fullName>
    </submittedName>
</protein>
<dbReference type="GO" id="GO:0045892">
    <property type="term" value="P:negative regulation of DNA-templated transcription"/>
    <property type="evidence" value="ECO:0007669"/>
    <property type="project" value="TreeGrafter"/>
</dbReference>
<evidence type="ECO:0000256" key="1">
    <source>
        <dbReference type="ARBA" id="ARBA00023015"/>
    </source>
</evidence>